<organism evidence="2 3">
    <name type="scientific">Caulobacter segnis (strain ATCC 21756 / DSM 7131 / JCM 7823 / NBRC 15250 / LMG 17158 / TK0059)</name>
    <name type="common">Mycoplana segnis</name>
    <dbReference type="NCBI Taxonomy" id="509190"/>
    <lineage>
        <taxon>Bacteria</taxon>
        <taxon>Pseudomonadati</taxon>
        <taxon>Pseudomonadota</taxon>
        <taxon>Alphaproteobacteria</taxon>
        <taxon>Caulobacterales</taxon>
        <taxon>Caulobacteraceae</taxon>
        <taxon>Caulobacter</taxon>
    </lineage>
</organism>
<dbReference type="HOGENOM" id="CLU_3041650_0_0_5"/>
<proteinExistence type="predicted"/>
<accession>D5VN15</accession>
<evidence type="ECO:0000313" key="2">
    <source>
        <dbReference type="EMBL" id="ADG11888.1"/>
    </source>
</evidence>
<feature type="compositionally biased region" description="Acidic residues" evidence="1">
    <location>
        <begin position="1"/>
        <end position="11"/>
    </location>
</feature>
<feature type="region of interest" description="Disordered" evidence="1">
    <location>
        <begin position="1"/>
        <end position="26"/>
    </location>
</feature>
<gene>
    <name evidence="2" type="ordered locus">Cseg_3458</name>
</gene>
<dbReference type="KEGG" id="cse:Cseg_3458"/>
<dbReference type="RefSeq" id="WP_013080535.1">
    <property type="nucleotide sequence ID" value="NC_014100.1"/>
</dbReference>
<reference evidence="3" key="1">
    <citation type="journal article" date="2011" name="J. Bacteriol.">
        <title>Genome sequences of eight morphologically diverse alphaproteobacteria.</title>
        <authorList>
            <consortium name="US DOE Joint Genome Institute"/>
            <person name="Brown P.J."/>
            <person name="Kysela D.T."/>
            <person name="Buechlein A."/>
            <person name="Hemmerich C."/>
            <person name="Brun Y.V."/>
        </authorList>
    </citation>
    <scope>NUCLEOTIDE SEQUENCE [LARGE SCALE GENOMIC DNA]</scope>
    <source>
        <strain evidence="3">ATCC 21756 / DSM 7131 / JCM 7823 / NBRC 15250 / LMG 17158 / TK0059</strain>
    </source>
</reference>
<evidence type="ECO:0000313" key="3">
    <source>
        <dbReference type="Proteomes" id="UP000002629"/>
    </source>
</evidence>
<dbReference type="Proteomes" id="UP000002629">
    <property type="component" value="Chromosome"/>
</dbReference>
<sequence>MTQPTEDETEDALAKASADRKDQGDIAADDAGATAIAHRVQEAMEDDDEVHCTD</sequence>
<dbReference type="AlphaFoldDB" id="D5VN15"/>
<evidence type="ECO:0000256" key="1">
    <source>
        <dbReference type="SAM" id="MobiDB-lite"/>
    </source>
</evidence>
<protein>
    <submittedName>
        <fullName evidence="2">Uncharacterized protein</fullName>
    </submittedName>
</protein>
<dbReference type="EMBL" id="CP002008">
    <property type="protein sequence ID" value="ADG11888.1"/>
    <property type="molecule type" value="Genomic_DNA"/>
</dbReference>
<name>D5VN15_CAUST</name>